<name>A0A7J9UYA8_9MICO</name>
<accession>A0A7J9UYA8</accession>
<dbReference type="EMBL" id="WHPD01002823">
    <property type="protein sequence ID" value="MPV89606.1"/>
    <property type="molecule type" value="Genomic_DNA"/>
</dbReference>
<dbReference type="AlphaFoldDB" id="A0A7J9UYA8"/>
<gene>
    <name evidence="2" type="ORF">GB882_13085</name>
</gene>
<sequence length="611" mass="66256">MYFVGIDLAWGERQPSGLAVLDDDGTLVHLSAESTDETIVAALAPYRDEPVLVAIDAPLVVTNATGNRPCEAALNRDFARFDAGAHPANTGKPEFAGTPRGARVAKALGLDINPASGRARRGIEVYPHPATVALFGLGRTLKYKQKPGRTVAELREAMLALVAHIEGLAGAETAIVVTEQAAWRDLVGAVRAAKRKSELRRAEDQIDAVLCAYVARFAVAHPDRTTTYGDLATGYIVTPTLPPGLVPTPRTVHPSTGEPVQAEPAMAPAAAEPAMAPAAEPATAEPVREATRRAVQAYANQRAALLQATERYVALVTGLLDDAGINYHVVEGRTKTVASFAGKAARTVDGHPVYTDPLHQITDQIGVRVITYVLSDVQAVVEVLADQLTVLEDRDMALETAQAGRFGYSSRHVLVATRGDGQSAELRDRIASVQVRTVLQHAWAEFEHDIRYKGTVPEAYAPDLDRRFTLAAGLLELADREFSTIRDRLQESMTDHEPESDEADPRISAQDLAAFLAGRFTDAGWSRTDHYEWVSGLLLELGVTSLQELGELLRAVDSASITERMGYRYPPGAVRRLDDALLSIFGERYLRLHGNARRVEALRARLEKLRG</sequence>
<evidence type="ECO:0000259" key="1">
    <source>
        <dbReference type="SMART" id="SM00954"/>
    </source>
</evidence>
<dbReference type="InterPro" id="IPR007362">
    <property type="entry name" value="DUF429"/>
</dbReference>
<dbReference type="InterPro" id="IPR043519">
    <property type="entry name" value="NT_sf"/>
</dbReference>
<dbReference type="OrthoDB" id="9801824at2"/>
<dbReference type="PANTHER" id="PTHR41773">
    <property type="entry name" value="GTP PYROPHOSPHATASE-RELATED"/>
    <property type="match status" value="1"/>
</dbReference>
<dbReference type="PANTHER" id="PTHR41773:SF1">
    <property type="entry name" value="RELA_SPOT DOMAIN-CONTAINING PROTEIN"/>
    <property type="match status" value="1"/>
</dbReference>
<dbReference type="SMART" id="SM00954">
    <property type="entry name" value="RelA_SpoT"/>
    <property type="match status" value="1"/>
</dbReference>
<comment type="caution">
    <text evidence="2">The sequence shown here is derived from an EMBL/GenBank/DDBJ whole genome shotgun (WGS) entry which is preliminary data.</text>
</comment>
<dbReference type="InterPro" id="IPR007685">
    <property type="entry name" value="RelA_SpoT"/>
</dbReference>
<dbReference type="Gene3D" id="1.10.287.860">
    <property type="entry name" value="Nucleotidyltransferase"/>
    <property type="match status" value="1"/>
</dbReference>
<evidence type="ECO:0000313" key="3">
    <source>
        <dbReference type="Proteomes" id="UP000429644"/>
    </source>
</evidence>
<evidence type="ECO:0000313" key="2">
    <source>
        <dbReference type="EMBL" id="MPV89606.1"/>
    </source>
</evidence>
<reference evidence="2 3" key="1">
    <citation type="submission" date="2019-10" db="EMBL/GenBank/DDBJ databases">
        <title>Georgenia wutianyii sp. nov. and Georgenia yuyongxinii sp. nov. isolated from plateau pika (Ochotona curzoniae) in the Qinghai-Tibet plateau of China.</title>
        <authorList>
            <person name="Tian Z."/>
        </authorList>
    </citation>
    <scope>NUCLEOTIDE SEQUENCE [LARGE SCALE GENOMIC DNA]</scope>
    <source>
        <strain evidence="2 3">JCM 15130</strain>
    </source>
</reference>
<keyword evidence="3" id="KW-1185">Reference proteome</keyword>
<dbReference type="Pfam" id="PF04250">
    <property type="entry name" value="DUF429"/>
    <property type="match status" value="1"/>
</dbReference>
<protein>
    <submittedName>
        <fullName evidence="2">DUF429 domain-containing protein</fullName>
    </submittedName>
</protein>
<dbReference type="SUPFAM" id="SSF81301">
    <property type="entry name" value="Nucleotidyltransferase"/>
    <property type="match status" value="1"/>
</dbReference>
<dbReference type="RefSeq" id="WP_152232343.1">
    <property type="nucleotide sequence ID" value="NZ_BAAAOT010000012.1"/>
</dbReference>
<dbReference type="Pfam" id="PF04607">
    <property type="entry name" value="RelA_SpoT"/>
    <property type="match status" value="1"/>
</dbReference>
<organism evidence="2 3">
    <name type="scientific">Georgenia ruanii</name>
    <dbReference type="NCBI Taxonomy" id="348442"/>
    <lineage>
        <taxon>Bacteria</taxon>
        <taxon>Bacillati</taxon>
        <taxon>Actinomycetota</taxon>
        <taxon>Actinomycetes</taxon>
        <taxon>Micrococcales</taxon>
        <taxon>Bogoriellaceae</taxon>
        <taxon>Georgenia</taxon>
    </lineage>
</organism>
<feature type="domain" description="RelA/SpoT" evidence="1">
    <location>
        <begin position="332"/>
        <end position="458"/>
    </location>
</feature>
<proteinExistence type="predicted"/>
<dbReference type="Gene3D" id="3.30.460.10">
    <property type="entry name" value="Beta Polymerase, domain 2"/>
    <property type="match status" value="1"/>
</dbReference>
<dbReference type="CDD" id="cd05399">
    <property type="entry name" value="NT_Rel-Spo_like"/>
    <property type="match status" value="1"/>
</dbReference>
<dbReference type="Proteomes" id="UP000429644">
    <property type="component" value="Unassembled WGS sequence"/>
</dbReference>
<dbReference type="GO" id="GO:0015969">
    <property type="term" value="P:guanosine tetraphosphate metabolic process"/>
    <property type="evidence" value="ECO:0007669"/>
    <property type="project" value="InterPro"/>
</dbReference>